<organism evidence="2 3">
    <name type="scientific">Monosporascus ibericus</name>
    <dbReference type="NCBI Taxonomy" id="155417"/>
    <lineage>
        <taxon>Eukaryota</taxon>
        <taxon>Fungi</taxon>
        <taxon>Dikarya</taxon>
        <taxon>Ascomycota</taxon>
        <taxon>Pezizomycotina</taxon>
        <taxon>Sordariomycetes</taxon>
        <taxon>Xylariomycetidae</taxon>
        <taxon>Xylariales</taxon>
        <taxon>Xylariales incertae sedis</taxon>
        <taxon>Monosporascus</taxon>
    </lineage>
</organism>
<dbReference type="Gene3D" id="3.40.50.1820">
    <property type="entry name" value="alpha/beta hydrolase"/>
    <property type="match status" value="1"/>
</dbReference>
<dbReference type="InterPro" id="IPR036736">
    <property type="entry name" value="ACP-like_sf"/>
</dbReference>
<protein>
    <recommendedName>
        <fullName evidence="1">Carrier domain-containing protein</fullName>
    </recommendedName>
</protein>
<dbReference type="Pfam" id="PF00550">
    <property type="entry name" value="PP-binding"/>
    <property type="match status" value="1"/>
</dbReference>
<dbReference type="InterPro" id="IPR029058">
    <property type="entry name" value="AB_hydrolase_fold"/>
</dbReference>
<evidence type="ECO:0000313" key="3">
    <source>
        <dbReference type="Proteomes" id="UP000293360"/>
    </source>
</evidence>
<accession>A0A4Q4TGK7</accession>
<dbReference type="AlphaFoldDB" id="A0A4Q4TGK7"/>
<dbReference type="SUPFAM" id="SSF47336">
    <property type="entry name" value="ACP-like"/>
    <property type="match status" value="1"/>
</dbReference>
<evidence type="ECO:0000313" key="2">
    <source>
        <dbReference type="EMBL" id="RYP04617.1"/>
    </source>
</evidence>
<dbReference type="STRING" id="155417.A0A4Q4TGK7"/>
<gene>
    <name evidence="2" type="ORF">DL764_004354</name>
</gene>
<dbReference type="SUPFAM" id="SSF53474">
    <property type="entry name" value="alpha/beta-Hydrolases"/>
    <property type="match status" value="1"/>
</dbReference>
<keyword evidence="3" id="KW-1185">Reference proteome</keyword>
<reference evidence="2 3" key="1">
    <citation type="submission" date="2018-06" db="EMBL/GenBank/DDBJ databases">
        <title>Complete Genomes of Monosporascus.</title>
        <authorList>
            <person name="Robinson A.J."/>
            <person name="Natvig D.O."/>
        </authorList>
    </citation>
    <scope>NUCLEOTIDE SEQUENCE [LARGE SCALE GENOMIC DNA]</scope>
    <source>
        <strain evidence="2 3">CBS 110550</strain>
    </source>
</reference>
<dbReference type="InterPro" id="IPR009081">
    <property type="entry name" value="PP-bd_ACP"/>
</dbReference>
<evidence type="ECO:0000259" key="1">
    <source>
        <dbReference type="PROSITE" id="PS50075"/>
    </source>
</evidence>
<sequence>MFDLGITSFNLITLQAMLEEEIEAKISIPMSVVLVEPTVGVILAAIEAVISQPPEYNPTVPLQPHGLKTPLFCIHPGSRDILMFIALAARFSTRPVYAIRTRKYNPDEGFFHSIKETADTYAEQILKDVLICLLQPRGCSVVK</sequence>
<proteinExistence type="predicted"/>
<comment type="caution">
    <text evidence="2">The sequence shown here is derived from an EMBL/GenBank/DDBJ whole genome shotgun (WGS) entry which is preliminary data.</text>
</comment>
<dbReference type="Proteomes" id="UP000293360">
    <property type="component" value="Unassembled WGS sequence"/>
</dbReference>
<dbReference type="OrthoDB" id="10253869at2759"/>
<name>A0A4Q4TGK7_9PEZI</name>
<dbReference type="PROSITE" id="PS50075">
    <property type="entry name" value="CARRIER"/>
    <property type="match status" value="1"/>
</dbReference>
<dbReference type="EMBL" id="QJNU01000204">
    <property type="protein sequence ID" value="RYP04617.1"/>
    <property type="molecule type" value="Genomic_DNA"/>
</dbReference>
<feature type="domain" description="Carrier" evidence="1">
    <location>
        <begin position="1"/>
        <end position="50"/>
    </location>
</feature>